<evidence type="ECO:0000313" key="8">
    <source>
        <dbReference type="EMBL" id="KAJ9150599.1"/>
    </source>
</evidence>
<accession>A0AA38VLQ0</accession>
<evidence type="ECO:0000313" key="9">
    <source>
        <dbReference type="Proteomes" id="UP001174691"/>
    </source>
</evidence>
<dbReference type="EMBL" id="JANBVN010000069">
    <property type="protein sequence ID" value="KAJ9150599.1"/>
    <property type="molecule type" value="Genomic_DNA"/>
</dbReference>
<feature type="transmembrane region" description="Helical" evidence="6">
    <location>
        <begin position="215"/>
        <end position="232"/>
    </location>
</feature>
<feature type="transmembrane region" description="Helical" evidence="6">
    <location>
        <begin position="173"/>
        <end position="194"/>
    </location>
</feature>
<comment type="subcellular location">
    <subcellularLocation>
        <location evidence="1">Membrane</location>
        <topology evidence="1">Multi-pass membrane protein</topology>
    </subcellularLocation>
</comment>
<proteinExistence type="inferred from homology"/>
<feature type="transmembrane region" description="Helical" evidence="6">
    <location>
        <begin position="101"/>
        <end position="122"/>
    </location>
</feature>
<feature type="transmembrane region" description="Helical" evidence="6">
    <location>
        <begin position="244"/>
        <end position="265"/>
    </location>
</feature>
<dbReference type="InterPro" id="IPR024041">
    <property type="entry name" value="NH4_transpt_AmtB-like_dom"/>
</dbReference>
<dbReference type="GO" id="GO:0008519">
    <property type="term" value="F:ammonium channel activity"/>
    <property type="evidence" value="ECO:0007669"/>
    <property type="project" value="InterPro"/>
</dbReference>
<keyword evidence="3 6" id="KW-0812">Transmembrane</keyword>
<dbReference type="PANTHER" id="PTHR43029">
    <property type="entry name" value="AMMONIUM TRANSPORTER MEP2"/>
    <property type="match status" value="1"/>
</dbReference>
<feature type="domain" description="Ammonium transporter AmtB-like" evidence="7">
    <location>
        <begin position="20"/>
        <end position="430"/>
    </location>
</feature>
<evidence type="ECO:0000259" key="7">
    <source>
        <dbReference type="Pfam" id="PF00909"/>
    </source>
</evidence>
<reference evidence="8" key="1">
    <citation type="submission" date="2022-07" db="EMBL/GenBank/DDBJ databases">
        <title>Fungi with potential for degradation of polypropylene.</title>
        <authorList>
            <person name="Gostincar C."/>
        </authorList>
    </citation>
    <scope>NUCLEOTIDE SEQUENCE</scope>
    <source>
        <strain evidence="8">EXF-13287</strain>
    </source>
</reference>
<dbReference type="SUPFAM" id="SSF111352">
    <property type="entry name" value="Ammonium transporter"/>
    <property type="match status" value="1"/>
</dbReference>
<evidence type="ECO:0000256" key="5">
    <source>
        <dbReference type="ARBA" id="ARBA00023136"/>
    </source>
</evidence>
<evidence type="ECO:0000256" key="2">
    <source>
        <dbReference type="ARBA" id="ARBA00005887"/>
    </source>
</evidence>
<dbReference type="PANTHER" id="PTHR43029:SF9">
    <property type="entry name" value="SIMILAR TO AMMONIUM PERMEASE, BUT NOT NORMALLY ACTIVE (EUROFUNG)"/>
    <property type="match status" value="1"/>
</dbReference>
<comment type="similarity">
    <text evidence="2">Belongs to the ammonia transporter channel (TC 1.A.11.2) family.</text>
</comment>
<feature type="transmembrane region" description="Helical" evidence="6">
    <location>
        <begin position="54"/>
        <end position="74"/>
    </location>
</feature>
<name>A0AA38VLQ0_9PEZI</name>
<feature type="transmembrane region" description="Helical" evidence="6">
    <location>
        <begin position="134"/>
        <end position="153"/>
    </location>
</feature>
<dbReference type="AlphaFoldDB" id="A0AA38VLQ0"/>
<keyword evidence="9" id="KW-1185">Reference proteome</keyword>
<evidence type="ECO:0000256" key="4">
    <source>
        <dbReference type="ARBA" id="ARBA00022989"/>
    </source>
</evidence>
<organism evidence="8 9">
    <name type="scientific">Coniochaeta hoffmannii</name>
    <dbReference type="NCBI Taxonomy" id="91930"/>
    <lineage>
        <taxon>Eukaryota</taxon>
        <taxon>Fungi</taxon>
        <taxon>Dikarya</taxon>
        <taxon>Ascomycota</taxon>
        <taxon>Pezizomycotina</taxon>
        <taxon>Sordariomycetes</taxon>
        <taxon>Sordariomycetidae</taxon>
        <taxon>Coniochaetales</taxon>
        <taxon>Coniochaetaceae</taxon>
        <taxon>Coniochaeta</taxon>
    </lineage>
</organism>
<dbReference type="Gene3D" id="1.10.3430.10">
    <property type="entry name" value="Ammonium transporter AmtB like domains"/>
    <property type="match status" value="1"/>
</dbReference>
<dbReference type="InterPro" id="IPR001905">
    <property type="entry name" value="Ammonium_transpt"/>
</dbReference>
<protein>
    <submittedName>
        <fullName evidence="8">Rh-like protein/ammonium transporter</fullName>
    </submittedName>
</protein>
<evidence type="ECO:0000256" key="6">
    <source>
        <dbReference type="SAM" id="Phobius"/>
    </source>
</evidence>
<dbReference type="Proteomes" id="UP001174691">
    <property type="component" value="Unassembled WGS sequence"/>
</dbReference>
<dbReference type="GO" id="GO:0005886">
    <property type="term" value="C:plasma membrane"/>
    <property type="evidence" value="ECO:0007669"/>
    <property type="project" value="TreeGrafter"/>
</dbReference>
<feature type="transmembrane region" description="Helical" evidence="6">
    <location>
        <begin position="379"/>
        <end position="404"/>
    </location>
</feature>
<feature type="transmembrane region" description="Helical" evidence="6">
    <location>
        <begin position="20"/>
        <end position="42"/>
    </location>
</feature>
<evidence type="ECO:0000256" key="3">
    <source>
        <dbReference type="ARBA" id="ARBA00022692"/>
    </source>
</evidence>
<dbReference type="InterPro" id="IPR029020">
    <property type="entry name" value="Ammonium/urea_transptr"/>
</dbReference>
<feature type="transmembrane region" description="Helical" evidence="6">
    <location>
        <begin position="277"/>
        <end position="296"/>
    </location>
</feature>
<sequence length="453" mass="49124">MVDSPVLKAWEECDKVDTLFIIFCTTICWTIVPTVGIAYSGYSWKRNALTSAMPAVLTIATCSVQWFVVGYTLAYGEGGFVFGGLEHLFHRGVLAEPVGSIPAILFSEFQLVFEATVCAIAVGGICERGRLLPVVPFIFLWATFIYCPLAHMVWGGGWLGENLGVLDFAGGTPVHVCSGATATALSIYLSYPIFRSRRSSVRTPSHIRLHRPGNSFSQLLSMIIIWGSWLAFDAGTTLTLSFQSVMALCVTNLCASTGALTWALVTYVETGRWSLDSTFMGAIAGLVMITPAAGFVDMPTAAGLGVLGAAVCRQALRIKGTEWARRWRWVDNGDTFATHCVGGVVATICTGLFARKEVAAYGGVEIVGGVVFDGNWRQLWVQIVEVVIGFLWSFVGSFVIIALIDCVPGLEVLDVDKHIAAGLDMNQTEESLFDFSYPDEVDYEPVDRGNIEL</sequence>
<comment type="caution">
    <text evidence="8">The sequence shown here is derived from an EMBL/GenBank/DDBJ whole genome shotgun (WGS) entry which is preliminary data.</text>
</comment>
<gene>
    <name evidence="8" type="ORF">NKR19_g5206</name>
</gene>
<dbReference type="Pfam" id="PF00909">
    <property type="entry name" value="Ammonium_transp"/>
    <property type="match status" value="1"/>
</dbReference>
<keyword evidence="5 6" id="KW-0472">Membrane</keyword>
<keyword evidence="4 6" id="KW-1133">Transmembrane helix</keyword>
<evidence type="ECO:0000256" key="1">
    <source>
        <dbReference type="ARBA" id="ARBA00004141"/>
    </source>
</evidence>